<dbReference type="EMBL" id="GL833138">
    <property type="protein sequence ID" value="EGB05905.1"/>
    <property type="molecule type" value="Genomic_DNA"/>
</dbReference>
<protein>
    <recommendedName>
        <fullName evidence="5">RING-type domain-containing protein</fullName>
    </recommendedName>
</protein>
<proteinExistence type="predicted"/>
<dbReference type="RefSeq" id="XP_009039447.1">
    <property type="nucleotide sequence ID" value="XM_009041199.1"/>
</dbReference>
<gene>
    <name evidence="6" type="ORF">AURANDRAFT_9277</name>
</gene>
<dbReference type="AlphaFoldDB" id="F0YGC2"/>
<dbReference type="GeneID" id="20229374"/>
<dbReference type="InterPro" id="IPR001841">
    <property type="entry name" value="Znf_RING"/>
</dbReference>
<keyword evidence="1" id="KW-0479">Metal-binding</keyword>
<feature type="domain" description="RING-type" evidence="5">
    <location>
        <begin position="8"/>
        <end position="47"/>
    </location>
</feature>
<dbReference type="Gene3D" id="3.30.40.10">
    <property type="entry name" value="Zinc/RING finger domain, C3HC4 (zinc finger)"/>
    <property type="match status" value="1"/>
</dbReference>
<evidence type="ECO:0000256" key="1">
    <source>
        <dbReference type="ARBA" id="ARBA00022723"/>
    </source>
</evidence>
<dbReference type="SMART" id="SM00184">
    <property type="entry name" value="RING"/>
    <property type="match status" value="1"/>
</dbReference>
<name>F0YGC2_AURAN</name>
<dbReference type="KEGG" id="aaf:AURANDRAFT_9277"/>
<dbReference type="Pfam" id="PF13920">
    <property type="entry name" value="zf-C3HC4_3"/>
    <property type="match status" value="1"/>
</dbReference>
<dbReference type="SUPFAM" id="SSF57850">
    <property type="entry name" value="RING/U-box"/>
    <property type="match status" value="1"/>
</dbReference>
<reference evidence="6 7" key="1">
    <citation type="journal article" date="2011" name="Proc. Natl. Acad. Sci. U.S.A.">
        <title>Niche of harmful alga Aureococcus anophagefferens revealed through ecogenomics.</title>
        <authorList>
            <person name="Gobler C.J."/>
            <person name="Berry D.L."/>
            <person name="Dyhrman S.T."/>
            <person name="Wilhelm S.W."/>
            <person name="Salamov A."/>
            <person name="Lobanov A.V."/>
            <person name="Zhang Y."/>
            <person name="Collier J.L."/>
            <person name="Wurch L.L."/>
            <person name="Kustka A.B."/>
            <person name="Dill B.D."/>
            <person name="Shah M."/>
            <person name="VerBerkmoes N.C."/>
            <person name="Kuo A."/>
            <person name="Terry A."/>
            <person name="Pangilinan J."/>
            <person name="Lindquist E.A."/>
            <person name="Lucas S."/>
            <person name="Paulsen I.T."/>
            <person name="Hattenrath-Lehmann T.K."/>
            <person name="Talmage S.C."/>
            <person name="Walker E.A."/>
            <person name="Koch F."/>
            <person name="Burson A.M."/>
            <person name="Marcoval M.A."/>
            <person name="Tang Y.Z."/>
            <person name="Lecleir G.R."/>
            <person name="Coyne K.J."/>
            <person name="Berg G.M."/>
            <person name="Bertrand E.M."/>
            <person name="Saito M.A."/>
            <person name="Gladyshev V.N."/>
            <person name="Grigoriev I.V."/>
        </authorList>
    </citation>
    <scope>NUCLEOTIDE SEQUENCE [LARGE SCALE GENOMIC DNA]</scope>
    <source>
        <strain evidence="7">CCMP 1984</strain>
    </source>
</reference>
<accession>F0YGC2</accession>
<dbReference type="GO" id="GO:0061630">
    <property type="term" value="F:ubiquitin protein ligase activity"/>
    <property type="evidence" value="ECO:0007669"/>
    <property type="project" value="TreeGrafter"/>
</dbReference>
<dbReference type="InterPro" id="IPR013083">
    <property type="entry name" value="Znf_RING/FYVE/PHD"/>
</dbReference>
<keyword evidence="3" id="KW-0862">Zinc</keyword>
<feature type="non-terminal residue" evidence="6">
    <location>
        <position position="1"/>
    </location>
</feature>
<dbReference type="GO" id="GO:0008270">
    <property type="term" value="F:zinc ion binding"/>
    <property type="evidence" value="ECO:0007669"/>
    <property type="project" value="UniProtKB-KW"/>
</dbReference>
<dbReference type="GO" id="GO:0016567">
    <property type="term" value="P:protein ubiquitination"/>
    <property type="evidence" value="ECO:0007669"/>
    <property type="project" value="TreeGrafter"/>
</dbReference>
<dbReference type="PANTHER" id="PTHR46858">
    <property type="entry name" value="OS05G0521000 PROTEIN"/>
    <property type="match status" value="1"/>
</dbReference>
<dbReference type="PANTHER" id="PTHR46858:SF5">
    <property type="entry name" value="E3 UBIQUITIN-PROTEIN LIGASE APD1-RELATED"/>
    <property type="match status" value="1"/>
</dbReference>
<dbReference type="PROSITE" id="PS50089">
    <property type="entry name" value="ZF_RING_2"/>
    <property type="match status" value="1"/>
</dbReference>
<evidence type="ECO:0000256" key="3">
    <source>
        <dbReference type="ARBA" id="ARBA00022833"/>
    </source>
</evidence>
<evidence type="ECO:0000313" key="6">
    <source>
        <dbReference type="EMBL" id="EGB05905.1"/>
    </source>
</evidence>
<dbReference type="Proteomes" id="UP000002729">
    <property type="component" value="Unassembled WGS sequence"/>
</dbReference>
<sequence>NSEPGELCTICFERAADAAVFPCGHVGLCYQCCLGIHARGGPCPFCRTKLDQIVTIDRRYP</sequence>
<evidence type="ECO:0000256" key="4">
    <source>
        <dbReference type="PROSITE-ProRule" id="PRU00175"/>
    </source>
</evidence>
<evidence type="ECO:0000259" key="5">
    <source>
        <dbReference type="PROSITE" id="PS50089"/>
    </source>
</evidence>
<dbReference type="OrthoDB" id="6078042at2759"/>
<organism evidence="7">
    <name type="scientific">Aureococcus anophagefferens</name>
    <name type="common">Harmful bloom alga</name>
    <dbReference type="NCBI Taxonomy" id="44056"/>
    <lineage>
        <taxon>Eukaryota</taxon>
        <taxon>Sar</taxon>
        <taxon>Stramenopiles</taxon>
        <taxon>Ochrophyta</taxon>
        <taxon>Pelagophyceae</taxon>
        <taxon>Pelagomonadales</taxon>
        <taxon>Pelagomonadaceae</taxon>
        <taxon>Aureococcus</taxon>
    </lineage>
</organism>
<keyword evidence="7" id="KW-1185">Reference proteome</keyword>
<keyword evidence="2 4" id="KW-0863">Zinc-finger</keyword>
<evidence type="ECO:0000256" key="2">
    <source>
        <dbReference type="ARBA" id="ARBA00022771"/>
    </source>
</evidence>
<dbReference type="InParanoid" id="F0YGC2"/>
<evidence type="ECO:0000313" key="7">
    <source>
        <dbReference type="Proteomes" id="UP000002729"/>
    </source>
</evidence>
<feature type="non-terminal residue" evidence="6">
    <location>
        <position position="61"/>
    </location>
</feature>